<proteinExistence type="inferred from homology"/>
<feature type="transmembrane region" description="Helical" evidence="9">
    <location>
        <begin position="241"/>
        <end position="260"/>
    </location>
</feature>
<reference evidence="11 12" key="1">
    <citation type="submission" date="2018-01" db="EMBL/GenBank/DDBJ databases">
        <title>A novel member of the phylum Bacteroidetes isolated from glacier ice.</title>
        <authorList>
            <person name="Liu Q."/>
            <person name="Xin Y.-H."/>
        </authorList>
    </citation>
    <scope>NUCLEOTIDE SEQUENCE [LARGE SCALE GENOMIC DNA]</scope>
    <source>
        <strain evidence="11 12">RB1R16</strain>
    </source>
</reference>
<dbReference type="Proteomes" id="UP000239872">
    <property type="component" value="Unassembled WGS sequence"/>
</dbReference>
<dbReference type="PANTHER" id="PTHR23513:SF9">
    <property type="entry name" value="ENTEROBACTIN EXPORTER ENTS"/>
    <property type="match status" value="1"/>
</dbReference>
<feature type="domain" description="Major facilitator superfamily (MFS) profile" evidence="10">
    <location>
        <begin position="1"/>
        <end position="187"/>
    </location>
</feature>
<dbReference type="AlphaFoldDB" id="A0A2S7SZL7"/>
<keyword evidence="5 9" id="KW-1133">Transmembrane helix</keyword>
<accession>A0A2S7SZL7</accession>
<protein>
    <recommendedName>
        <fullName evidence="8">Multidrug efflux pump Tap</fullName>
    </recommendedName>
</protein>
<dbReference type="Pfam" id="PF07690">
    <property type="entry name" value="MFS_1"/>
    <property type="match status" value="1"/>
</dbReference>
<keyword evidence="4 9" id="KW-0812">Transmembrane</keyword>
<feature type="transmembrane region" description="Helical" evidence="9">
    <location>
        <begin position="134"/>
        <end position="153"/>
    </location>
</feature>
<evidence type="ECO:0000256" key="4">
    <source>
        <dbReference type="ARBA" id="ARBA00022692"/>
    </source>
</evidence>
<dbReference type="InterPro" id="IPR036259">
    <property type="entry name" value="MFS_trans_sf"/>
</dbReference>
<feature type="transmembrane region" description="Helical" evidence="9">
    <location>
        <begin position="57"/>
        <end position="77"/>
    </location>
</feature>
<comment type="caution">
    <text evidence="11">The sequence shown here is derived from an EMBL/GenBank/DDBJ whole genome shotgun (WGS) entry which is preliminary data.</text>
</comment>
<keyword evidence="12" id="KW-1185">Reference proteome</keyword>
<dbReference type="EMBL" id="PPSL01000002">
    <property type="protein sequence ID" value="PQJ12154.1"/>
    <property type="molecule type" value="Genomic_DNA"/>
</dbReference>
<keyword evidence="3" id="KW-1003">Cell membrane</keyword>
<feature type="transmembrane region" description="Helical" evidence="9">
    <location>
        <begin position="159"/>
        <end position="182"/>
    </location>
</feature>
<dbReference type="Gene3D" id="1.20.1250.20">
    <property type="entry name" value="MFS general substrate transporter like domains"/>
    <property type="match status" value="1"/>
</dbReference>
<dbReference type="SUPFAM" id="SSF103473">
    <property type="entry name" value="MFS general substrate transporter"/>
    <property type="match status" value="1"/>
</dbReference>
<organism evidence="11 12">
    <name type="scientific">Flavipsychrobacter stenotrophus</name>
    <dbReference type="NCBI Taxonomy" id="2077091"/>
    <lineage>
        <taxon>Bacteria</taxon>
        <taxon>Pseudomonadati</taxon>
        <taxon>Bacteroidota</taxon>
        <taxon>Chitinophagia</taxon>
        <taxon>Chitinophagales</taxon>
        <taxon>Chitinophagaceae</taxon>
        <taxon>Flavipsychrobacter</taxon>
    </lineage>
</organism>
<dbReference type="InterPro" id="IPR020846">
    <property type="entry name" value="MFS_dom"/>
</dbReference>
<name>A0A2S7SZL7_9BACT</name>
<evidence type="ECO:0000256" key="7">
    <source>
        <dbReference type="ARBA" id="ARBA00038075"/>
    </source>
</evidence>
<dbReference type="CDD" id="cd06173">
    <property type="entry name" value="MFS_MefA_like"/>
    <property type="match status" value="1"/>
</dbReference>
<keyword evidence="2" id="KW-0813">Transport</keyword>
<dbReference type="PANTHER" id="PTHR23513">
    <property type="entry name" value="INTEGRAL MEMBRANE EFFLUX PROTEIN-RELATED"/>
    <property type="match status" value="1"/>
</dbReference>
<dbReference type="OrthoDB" id="7283966at2"/>
<evidence type="ECO:0000259" key="10">
    <source>
        <dbReference type="PROSITE" id="PS50850"/>
    </source>
</evidence>
<dbReference type="InterPro" id="IPR011701">
    <property type="entry name" value="MFS"/>
</dbReference>
<feature type="transmembrane region" description="Helical" evidence="9">
    <location>
        <begin position="376"/>
        <end position="397"/>
    </location>
</feature>
<evidence type="ECO:0000256" key="9">
    <source>
        <dbReference type="SAM" id="Phobius"/>
    </source>
</evidence>
<evidence type="ECO:0000256" key="6">
    <source>
        <dbReference type="ARBA" id="ARBA00023136"/>
    </source>
</evidence>
<evidence type="ECO:0000256" key="8">
    <source>
        <dbReference type="ARBA" id="ARBA00040914"/>
    </source>
</evidence>
<dbReference type="GO" id="GO:0005886">
    <property type="term" value="C:plasma membrane"/>
    <property type="evidence" value="ECO:0007669"/>
    <property type="project" value="UniProtKB-SubCell"/>
</dbReference>
<keyword evidence="6 9" id="KW-0472">Membrane</keyword>
<gene>
    <name evidence="11" type="ORF">CJD36_006485</name>
</gene>
<feature type="transmembrane region" description="Helical" evidence="9">
    <location>
        <begin position="272"/>
        <end position="293"/>
    </location>
</feature>
<dbReference type="PROSITE" id="PS50850">
    <property type="entry name" value="MFS"/>
    <property type="match status" value="1"/>
</dbReference>
<comment type="similarity">
    <text evidence="7">Belongs to the major facilitator superfamily. Drug:H(+) antiporter-3 (DHA3) (TC 2.A.1.21) family.</text>
</comment>
<feature type="transmembrane region" description="Helical" evidence="9">
    <location>
        <begin position="24"/>
        <end position="45"/>
    </location>
</feature>
<feature type="transmembrane region" description="Helical" evidence="9">
    <location>
        <begin position="203"/>
        <end position="229"/>
    </location>
</feature>
<evidence type="ECO:0000256" key="1">
    <source>
        <dbReference type="ARBA" id="ARBA00004651"/>
    </source>
</evidence>
<comment type="subcellular location">
    <subcellularLocation>
        <location evidence="1">Cell membrane</location>
        <topology evidence="1">Multi-pass membrane protein</topology>
    </subcellularLocation>
</comment>
<evidence type="ECO:0000313" key="12">
    <source>
        <dbReference type="Proteomes" id="UP000239872"/>
    </source>
</evidence>
<feature type="transmembrane region" description="Helical" evidence="9">
    <location>
        <begin position="305"/>
        <end position="326"/>
    </location>
</feature>
<feature type="transmembrane region" description="Helical" evidence="9">
    <location>
        <begin position="89"/>
        <end position="114"/>
    </location>
</feature>
<evidence type="ECO:0000256" key="5">
    <source>
        <dbReference type="ARBA" id="ARBA00022989"/>
    </source>
</evidence>
<dbReference type="GO" id="GO:0022857">
    <property type="term" value="F:transmembrane transporter activity"/>
    <property type="evidence" value="ECO:0007669"/>
    <property type="project" value="InterPro"/>
</dbReference>
<evidence type="ECO:0000256" key="3">
    <source>
        <dbReference type="ARBA" id="ARBA00022475"/>
    </source>
</evidence>
<sequence length="412" mass="44231">MQSTIVSYFVYQLTYNPVTKKGDALVLGLMGLWEVIPAIGFSLFSGHFVDLLEKKGLILKCIIGYLLLTVFFMSLAWPGAHTVISRHYIIWLIYAGIFVGGALRAFLSPASFALMGMILPRKLYANATTWSSTAWQSGFVIGPLLGGFLIAASGFHGSLISVGAIELISLFAIITIPVQAILKKEKEPILKSLGEGLRFVFSTQLILAALSLDMFAVLFGGAVALLPVFSNEILKTGEVGFGWMRAAPGIGSIAMLMLLSFMPLKKKPGIKLLLSIAGFGITTILFGLCGNIADTTILGTVFGCNISWAFLLAFFMLLLGGMFDAVSVVIRSTVLQLYTPDNMRGRVAAVNTMFISSSNELGAMESGITARWMGTVPAVVFGGCMTLAVVGFTYLAAPMMRTLKLTPPKEKA</sequence>
<evidence type="ECO:0000256" key="2">
    <source>
        <dbReference type="ARBA" id="ARBA00022448"/>
    </source>
</evidence>
<evidence type="ECO:0000313" key="11">
    <source>
        <dbReference type="EMBL" id="PQJ12154.1"/>
    </source>
</evidence>